<dbReference type="Gene3D" id="3.30.9.10">
    <property type="entry name" value="D-Amino Acid Oxidase, subunit A, domain 2"/>
    <property type="match status" value="1"/>
</dbReference>
<dbReference type="PANTHER" id="PTHR13847:SF213">
    <property type="entry name" value="DEPENDENT OXIDOREDUCTASE, PUTATIVE-RELATED"/>
    <property type="match status" value="1"/>
</dbReference>
<dbReference type="STRING" id="303698.A0A1V6TEN6"/>
<sequence>MDTAEDLTTQIKNRLSLASGLPKPSPTISSWQQPPHPSVANIQSDLADETDIIIIGSGVTGCGAAHALLHHPDAMGLCITVLEARETCSGATGRNGGQICSNALESFLENMDRYGPEISLEVARFSEANAARLREITANLGELDREATELRNVVSGCATSREDTWKAFKSSTEAFEKAYPDSTLKFKAVADRERIKEFGFQDDIVGLIEQHGSAALWPYRLITAIFDDLLQQFRERFTLQTNTPVQSIQFTPTDPLPYSLTTSRGIIRSKKVIHCTNAFASHLLPNLVGGLFPLRGTMSVQKPGPDFPLLGDRLSWAKVDKFTFHPENKTWDTQYHYAQQNARTGDFWIGGECQKLSELLTSDDSTVGETTKQKLSNVLPSIFANVEPHTVRQVWSGIMAFTSDGCPIVGRVPPSISGRDGNGEWISAGYNGHGMDKAWLCGEGVARMALGEEDIPGLPKIYLLEEERMKTLTVDSSTESFKSLFSC</sequence>
<evidence type="ECO:0000259" key="1">
    <source>
        <dbReference type="Pfam" id="PF01266"/>
    </source>
</evidence>
<dbReference type="GO" id="GO:0005737">
    <property type="term" value="C:cytoplasm"/>
    <property type="evidence" value="ECO:0007669"/>
    <property type="project" value="TreeGrafter"/>
</dbReference>
<dbReference type="PANTHER" id="PTHR13847">
    <property type="entry name" value="SARCOSINE DEHYDROGENASE-RELATED"/>
    <property type="match status" value="1"/>
</dbReference>
<dbReference type="SUPFAM" id="SSF51905">
    <property type="entry name" value="FAD/NAD(P)-binding domain"/>
    <property type="match status" value="1"/>
</dbReference>
<feature type="domain" description="FAD dependent oxidoreductase" evidence="1">
    <location>
        <begin position="51"/>
        <end position="447"/>
    </location>
</feature>
<gene>
    <name evidence="2" type="ORF">PENSTE_c007G07755</name>
</gene>
<dbReference type="InterPro" id="IPR036188">
    <property type="entry name" value="FAD/NAD-bd_sf"/>
</dbReference>
<proteinExistence type="predicted"/>
<dbReference type="AlphaFoldDB" id="A0A1V6TEN6"/>
<dbReference type="EMBL" id="MLKD01000007">
    <property type="protein sequence ID" value="OQE24309.1"/>
    <property type="molecule type" value="Genomic_DNA"/>
</dbReference>
<dbReference type="Pfam" id="PF01266">
    <property type="entry name" value="DAO"/>
    <property type="match status" value="1"/>
</dbReference>
<evidence type="ECO:0000313" key="3">
    <source>
        <dbReference type="Proteomes" id="UP000191285"/>
    </source>
</evidence>
<evidence type="ECO:0000313" key="2">
    <source>
        <dbReference type="EMBL" id="OQE24309.1"/>
    </source>
</evidence>
<name>A0A1V6TEN6_9EURO</name>
<organism evidence="2 3">
    <name type="scientific">Penicillium steckii</name>
    <dbReference type="NCBI Taxonomy" id="303698"/>
    <lineage>
        <taxon>Eukaryota</taxon>
        <taxon>Fungi</taxon>
        <taxon>Dikarya</taxon>
        <taxon>Ascomycota</taxon>
        <taxon>Pezizomycotina</taxon>
        <taxon>Eurotiomycetes</taxon>
        <taxon>Eurotiomycetidae</taxon>
        <taxon>Eurotiales</taxon>
        <taxon>Aspergillaceae</taxon>
        <taxon>Penicillium</taxon>
    </lineage>
</organism>
<dbReference type="OrthoDB" id="512662at2759"/>
<comment type="caution">
    <text evidence="2">The sequence shown here is derived from an EMBL/GenBank/DDBJ whole genome shotgun (WGS) entry which is preliminary data.</text>
</comment>
<protein>
    <recommendedName>
        <fullName evidence="1">FAD dependent oxidoreductase domain-containing protein</fullName>
    </recommendedName>
</protein>
<dbReference type="Proteomes" id="UP000191285">
    <property type="component" value="Unassembled WGS sequence"/>
</dbReference>
<accession>A0A1V6TEN6</accession>
<keyword evidence="3" id="KW-1185">Reference proteome</keyword>
<reference evidence="3" key="1">
    <citation type="journal article" date="2017" name="Nat. Microbiol.">
        <title>Global analysis of biosynthetic gene clusters reveals vast potential of secondary metabolite production in Penicillium species.</title>
        <authorList>
            <person name="Nielsen J.C."/>
            <person name="Grijseels S."/>
            <person name="Prigent S."/>
            <person name="Ji B."/>
            <person name="Dainat J."/>
            <person name="Nielsen K.F."/>
            <person name="Frisvad J.C."/>
            <person name="Workman M."/>
            <person name="Nielsen J."/>
        </authorList>
    </citation>
    <scope>NUCLEOTIDE SEQUENCE [LARGE SCALE GENOMIC DNA]</scope>
    <source>
        <strain evidence="3">IBT 24891</strain>
    </source>
</reference>
<dbReference type="Gene3D" id="3.50.50.60">
    <property type="entry name" value="FAD/NAD(P)-binding domain"/>
    <property type="match status" value="1"/>
</dbReference>
<dbReference type="InterPro" id="IPR006076">
    <property type="entry name" value="FAD-dep_OxRdtase"/>
</dbReference>